<feature type="compositionally biased region" description="Acidic residues" evidence="3">
    <location>
        <begin position="257"/>
        <end position="266"/>
    </location>
</feature>
<dbReference type="SUPFAM" id="SSF54160">
    <property type="entry name" value="Chromo domain-like"/>
    <property type="match status" value="2"/>
</dbReference>
<dbReference type="CDD" id="cd00024">
    <property type="entry name" value="CD_CSD"/>
    <property type="match status" value="1"/>
</dbReference>
<comment type="subcellular location">
    <subcellularLocation>
        <location evidence="1">Nucleus</location>
    </subcellularLocation>
</comment>
<dbReference type="Gene3D" id="2.40.50.40">
    <property type="match status" value="2"/>
</dbReference>
<sequence>MTIYATEQSNTIDSDDESDPRMRSAKWSVDEQDVTLNTKNANADHAVTNAQSDNSDSDDVIVVGSSDSRPSYLDINDLDAVCGSLLDDDSNHVPSNEEAGGTPGTTPSSSDASTARKRRPNGRRRKKIDFGPPAAMSENMEPMYAVERIVNHKIYRGRVVQYEIQWAGFSSKENSYENANDIHEDCPEFCAAYWDEHEPRPPNAPGYRKEGEDATSASRSMTIESSPSQQPRPDFREEERRDTTSASPPPPPRSETFELDDAEGEVDSVYHKRDNHSSYLKDVQRSLSPSPSSFKSSNFGSSMLDQITPSISTQPSKQQETFNEMMDNATAPTSPLPTTHPSSLSEKQPSPSHNHTTLKDKPPSSLRRSPLGEKVSSLSPVSLSKDKATPKVTFKTPDKLPNENEKPTPPPSTTTRNQHHRNYSALLDGITCIPPFLKRQGFIFAKDADYPNHDTHWTKEMDKLLHIQHIETKNQLLAYISWKNGYKTVHPVQELHYHCPGILIDFYEAHIQLGYNETNT</sequence>
<name>A0AAD7XZP0_9FUNG</name>
<proteinExistence type="predicted"/>
<evidence type="ECO:0000313" key="6">
    <source>
        <dbReference type="Proteomes" id="UP001234581"/>
    </source>
</evidence>
<evidence type="ECO:0000256" key="3">
    <source>
        <dbReference type="SAM" id="MobiDB-lite"/>
    </source>
</evidence>
<evidence type="ECO:0000313" key="5">
    <source>
        <dbReference type="EMBL" id="KAJ8658911.1"/>
    </source>
</evidence>
<dbReference type="GeneID" id="83212706"/>
<feature type="compositionally biased region" description="Low complexity" evidence="3">
    <location>
        <begin position="374"/>
        <end position="383"/>
    </location>
</feature>
<dbReference type="PROSITE" id="PS50013">
    <property type="entry name" value="CHROMO_2"/>
    <property type="match status" value="1"/>
</dbReference>
<dbReference type="AlphaFoldDB" id="A0AAD7XZP0"/>
<evidence type="ECO:0000259" key="4">
    <source>
        <dbReference type="PROSITE" id="PS50013"/>
    </source>
</evidence>
<feature type="compositionally biased region" description="Low complexity" evidence="3">
    <location>
        <begin position="286"/>
        <end position="302"/>
    </location>
</feature>
<evidence type="ECO:0000256" key="2">
    <source>
        <dbReference type="ARBA" id="ARBA00023242"/>
    </source>
</evidence>
<dbReference type="InterPro" id="IPR000953">
    <property type="entry name" value="Chromo/chromo_shadow_dom"/>
</dbReference>
<dbReference type="Pfam" id="PF01393">
    <property type="entry name" value="Chromo_shadow"/>
    <property type="match status" value="1"/>
</dbReference>
<feature type="compositionally biased region" description="Polar residues" evidence="3">
    <location>
        <begin position="303"/>
        <end position="322"/>
    </location>
</feature>
<dbReference type="InterPro" id="IPR023780">
    <property type="entry name" value="Chromo_domain"/>
</dbReference>
<dbReference type="InterPro" id="IPR008251">
    <property type="entry name" value="Chromo_shadow_dom"/>
</dbReference>
<feature type="region of interest" description="Disordered" evidence="3">
    <location>
        <begin position="197"/>
        <end position="418"/>
    </location>
</feature>
<evidence type="ECO:0000256" key="1">
    <source>
        <dbReference type="ARBA" id="ARBA00004123"/>
    </source>
</evidence>
<feature type="compositionally biased region" description="Polar residues" evidence="3">
    <location>
        <begin position="346"/>
        <end position="355"/>
    </location>
</feature>
<feature type="compositionally biased region" description="Low complexity" evidence="3">
    <location>
        <begin position="329"/>
        <end position="345"/>
    </location>
</feature>
<feature type="compositionally biased region" description="Basic residues" evidence="3">
    <location>
        <begin position="115"/>
        <end position="127"/>
    </location>
</feature>
<dbReference type="Pfam" id="PF00385">
    <property type="entry name" value="Chromo"/>
    <property type="match status" value="1"/>
</dbReference>
<dbReference type="InterPro" id="IPR016197">
    <property type="entry name" value="Chromo-like_dom_sf"/>
</dbReference>
<dbReference type="EMBL" id="JARTCD010000021">
    <property type="protein sequence ID" value="KAJ8658911.1"/>
    <property type="molecule type" value="Genomic_DNA"/>
</dbReference>
<comment type="caution">
    <text evidence="5">The sequence shown here is derived from an EMBL/GenBank/DDBJ whole genome shotgun (WGS) entry which is preliminary data.</text>
</comment>
<feature type="domain" description="Chromo" evidence="4">
    <location>
        <begin position="144"/>
        <end position="205"/>
    </location>
</feature>
<accession>A0AAD7XZP0</accession>
<keyword evidence="6" id="KW-1185">Reference proteome</keyword>
<feature type="region of interest" description="Disordered" evidence="3">
    <location>
        <begin position="1"/>
        <end position="70"/>
    </location>
</feature>
<feature type="compositionally biased region" description="Basic and acidic residues" evidence="3">
    <location>
        <begin position="396"/>
        <end position="406"/>
    </location>
</feature>
<dbReference type="SMART" id="SM00298">
    <property type="entry name" value="CHROMO"/>
    <property type="match status" value="1"/>
</dbReference>
<feature type="compositionally biased region" description="Polar residues" evidence="3">
    <location>
        <begin position="1"/>
        <end position="12"/>
    </location>
</feature>
<feature type="region of interest" description="Disordered" evidence="3">
    <location>
        <begin position="84"/>
        <end position="139"/>
    </location>
</feature>
<protein>
    <recommendedName>
        <fullName evidence="4">Chromo domain-containing protein</fullName>
    </recommendedName>
</protein>
<feature type="compositionally biased region" description="Polar residues" evidence="3">
    <location>
        <begin position="215"/>
        <end position="231"/>
    </location>
</feature>
<feature type="compositionally biased region" description="Basic and acidic residues" evidence="3">
    <location>
        <begin position="233"/>
        <end position="243"/>
    </location>
</feature>
<dbReference type="SMART" id="SM00300">
    <property type="entry name" value="ChSh"/>
    <property type="match status" value="1"/>
</dbReference>
<organism evidence="5 6">
    <name type="scientific">Lichtheimia ornata</name>
    <dbReference type="NCBI Taxonomy" id="688661"/>
    <lineage>
        <taxon>Eukaryota</taxon>
        <taxon>Fungi</taxon>
        <taxon>Fungi incertae sedis</taxon>
        <taxon>Mucoromycota</taxon>
        <taxon>Mucoromycotina</taxon>
        <taxon>Mucoromycetes</taxon>
        <taxon>Mucorales</taxon>
        <taxon>Lichtheimiaceae</taxon>
        <taxon>Lichtheimia</taxon>
    </lineage>
</organism>
<feature type="compositionally biased region" description="Polar residues" evidence="3">
    <location>
        <begin position="104"/>
        <end position="113"/>
    </location>
</feature>
<dbReference type="RefSeq" id="XP_058343824.1">
    <property type="nucleotide sequence ID" value="XM_058485338.1"/>
</dbReference>
<reference evidence="5 6" key="1">
    <citation type="submission" date="2023-03" db="EMBL/GenBank/DDBJ databases">
        <title>Genome sequence of Lichtheimia ornata CBS 291.66.</title>
        <authorList>
            <person name="Mohabir J.T."/>
            <person name="Shea T.P."/>
            <person name="Kurbessoian T."/>
            <person name="Berby B."/>
            <person name="Fontaine J."/>
            <person name="Livny J."/>
            <person name="Gnirke A."/>
            <person name="Stajich J.E."/>
            <person name="Cuomo C.A."/>
        </authorList>
    </citation>
    <scope>NUCLEOTIDE SEQUENCE [LARGE SCALE GENOMIC DNA]</scope>
    <source>
        <strain evidence="5">CBS 291.66</strain>
    </source>
</reference>
<dbReference type="GO" id="GO:0005634">
    <property type="term" value="C:nucleus"/>
    <property type="evidence" value="ECO:0007669"/>
    <property type="project" value="UniProtKB-SubCell"/>
</dbReference>
<gene>
    <name evidence="5" type="ORF">O0I10_005293</name>
</gene>
<keyword evidence="2" id="KW-0539">Nucleus</keyword>
<dbReference type="Proteomes" id="UP001234581">
    <property type="component" value="Unassembled WGS sequence"/>
</dbReference>